<gene>
    <name evidence="8" type="ORF">SAMN05421799_104193</name>
</gene>
<dbReference type="InterPro" id="IPR036196">
    <property type="entry name" value="Ptyr_pPase_sf"/>
</dbReference>
<dbReference type="SUPFAM" id="SSF52788">
    <property type="entry name" value="Phosphotyrosine protein phosphatases I"/>
    <property type="match status" value="1"/>
</dbReference>
<feature type="active site" description="Proton donor" evidence="6">
    <location>
        <position position="123"/>
    </location>
</feature>
<evidence type="ECO:0000256" key="2">
    <source>
        <dbReference type="ARBA" id="ARBA00013064"/>
    </source>
</evidence>
<evidence type="ECO:0000256" key="3">
    <source>
        <dbReference type="ARBA" id="ARBA00022801"/>
    </source>
</evidence>
<dbReference type="STRING" id="252246.SAMN05421799_104193"/>
<evidence type="ECO:0000259" key="7">
    <source>
        <dbReference type="SMART" id="SM00226"/>
    </source>
</evidence>
<evidence type="ECO:0000256" key="1">
    <source>
        <dbReference type="ARBA" id="ARBA00011063"/>
    </source>
</evidence>
<dbReference type="Gene3D" id="3.40.50.2300">
    <property type="match status" value="1"/>
</dbReference>
<dbReference type="OrthoDB" id="9784339at2"/>
<keyword evidence="3" id="KW-0378">Hydrolase</keyword>
<dbReference type="PRINTS" id="PR00719">
    <property type="entry name" value="LMWPTPASE"/>
</dbReference>
<dbReference type="InterPro" id="IPR050438">
    <property type="entry name" value="LMW_PTPase"/>
</dbReference>
<keyword evidence="9" id="KW-1185">Reference proteome</keyword>
<dbReference type="EMBL" id="FTOO01000004">
    <property type="protein sequence ID" value="SIS80563.1"/>
    <property type="molecule type" value="Genomic_DNA"/>
</dbReference>
<dbReference type="PANTHER" id="PTHR11717">
    <property type="entry name" value="LOW MOLECULAR WEIGHT PROTEIN TYROSINE PHOSPHATASE"/>
    <property type="match status" value="1"/>
</dbReference>
<accession>A0A1N7M3D9</accession>
<evidence type="ECO:0000256" key="4">
    <source>
        <dbReference type="ARBA" id="ARBA00022912"/>
    </source>
</evidence>
<dbReference type="RefSeq" id="WP_076346337.1">
    <property type="nucleotide sequence ID" value="NZ_FTOO01000004.1"/>
</dbReference>
<reference evidence="9" key="1">
    <citation type="submission" date="2017-01" db="EMBL/GenBank/DDBJ databases">
        <authorList>
            <person name="Varghese N."/>
            <person name="Submissions S."/>
        </authorList>
    </citation>
    <scope>NUCLEOTIDE SEQUENCE [LARGE SCALE GENOMIC DNA]</scope>
    <source>
        <strain evidence="9">DSM 16176</strain>
    </source>
</reference>
<name>A0A1N7M3D9_9BACL</name>
<dbReference type="CDD" id="cd16343">
    <property type="entry name" value="LMWPTP"/>
    <property type="match status" value="1"/>
</dbReference>
<evidence type="ECO:0000313" key="8">
    <source>
        <dbReference type="EMBL" id="SIS80563.1"/>
    </source>
</evidence>
<evidence type="ECO:0000256" key="6">
    <source>
        <dbReference type="PIRSR" id="PIRSR617867-1"/>
    </source>
</evidence>
<organism evidence="8 9">
    <name type="scientific">Alicyclobacillus vulcanalis</name>
    <dbReference type="NCBI Taxonomy" id="252246"/>
    <lineage>
        <taxon>Bacteria</taxon>
        <taxon>Bacillati</taxon>
        <taxon>Bacillota</taxon>
        <taxon>Bacilli</taxon>
        <taxon>Bacillales</taxon>
        <taxon>Alicyclobacillaceae</taxon>
        <taxon>Alicyclobacillus</taxon>
    </lineage>
</organism>
<comment type="catalytic activity">
    <reaction evidence="5">
        <text>O-phospho-L-tyrosyl-[protein] + H2O = L-tyrosyl-[protein] + phosphate</text>
        <dbReference type="Rhea" id="RHEA:10684"/>
        <dbReference type="Rhea" id="RHEA-COMP:10136"/>
        <dbReference type="Rhea" id="RHEA-COMP:20101"/>
        <dbReference type="ChEBI" id="CHEBI:15377"/>
        <dbReference type="ChEBI" id="CHEBI:43474"/>
        <dbReference type="ChEBI" id="CHEBI:46858"/>
        <dbReference type="ChEBI" id="CHEBI:61978"/>
        <dbReference type="EC" id="3.1.3.48"/>
    </reaction>
</comment>
<dbReference type="FunFam" id="3.40.50.2300:FF:000113">
    <property type="entry name" value="Low molecular weight protein-tyrosine-phosphatase"/>
    <property type="match status" value="1"/>
</dbReference>
<evidence type="ECO:0000313" key="9">
    <source>
        <dbReference type="Proteomes" id="UP000186156"/>
    </source>
</evidence>
<dbReference type="EC" id="3.1.3.48" evidence="2"/>
<feature type="domain" description="Phosphotyrosine protein phosphatase I" evidence="7">
    <location>
        <begin position="2"/>
        <end position="147"/>
    </location>
</feature>
<dbReference type="Pfam" id="PF01451">
    <property type="entry name" value="LMWPc"/>
    <property type="match status" value="1"/>
</dbReference>
<comment type="similarity">
    <text evidence="1">Belongs to the low molecular weight phosphotyrosine protein phosphatase family.</text>
</comment>
<evidence type="ECO:0000256" key="5">
    <source>
        <dbReference type="ARBA" id="ARBA00051722"/>
    </source>
</evidence>
<proteinExistence type="inferred from homology"/>
<feature type="active site" evidence="6">
    <location>
        <position position="14"/>
    </location>
</feature>
<dbReference type="Proteomes" id="UP000186156">
    <property type="component" value="Unassembled WGS sequence"/>
</dbReference>
<dbReference type="GO" id="GO:0004725">
    <property type="term" value="F:protein tyrosine phosphatase activity"/>
    <property type="evidence" value="ECO:0007669"/>
    <property type="project" value="UniProtKB-EC"/>
</dbReference>
<sequence length="155" mass="17581">MVRVLFVCLGNICRSPMAEAVFRDMVRKAGLADQIEVDSAGIGDWHVGDPPHRGTRQVLDQNGIAYDGIVSRQIRPEDIERFDYIVAMDESNMRGLERLGAKRSDRVFRLLDLVPDEPDEVPDPYYDGRFDEVYRLVCLGCEALLRRIQADLAKA</sequence>
<dbReference type="InterPro" id="IPR023485">
    <property type="entry name" value="Ptyr_pPase"/>
</dbReference>
<protein>
    <recommendedName>
        <fullName evidence="2">protein-tyrosine-phosphatase</fullName>
        <ecNumber evidence="2">3.1.3.48</ecNumber>
    </recommendedName>
</protein>
<dbReference type="AlphaFoldDB" id="A0A1N7M3D9"/>
<dbReference type="SMART" id="SM00226">
    <property type="entry name" value="LMWPc"/>
    <property type="match status" value="1"/>
</dbReference>
<dbReference type="PANTHER" id="PTHR11717:SF7">
    <property type="entry name" value="LOW MOLECULAR WEIGHT PHOSPHOTYROSINE PROTEIN PHOSPHATASE"/>
    <property type="match status" value="1"/>
</dbReference>
<dbReference type="InterPro" id="IPR017867">
    <property type="entry name" value="Tyr_phospatase_low_mol_wt"/>
</dbReference>
<keyword evidence="4" id="KW-0904">Protein phosphatase</keyword>
<feature type="active site" description="Nucleophile" evidence="6">
    <location>
        <position position="8"/>
    </location>
</feature>